<feature type="compositionally biased region" description="Basic and acidic residues" evidence="1">
    <location>
        <begin position="517"/>
        <end position="531"/>
    </location>
</feature>
<feature type="transmembrane region" description="Helical" evidence="2">
    <location>
        <begin position="165"/>
        <end position="186"/>
    </location>
</feature>
<feature type="transmembrane region" description="Helical" evidence="2">
    <location>
        <begin position="206"/>
        <end position="227"/>
    </location>
</feature>
<sequence>MSDISENNERLKLQRKCLFLNVTKVTKFGFAILFLSGAVYHHSGTLMQVEDFCQSIGRIDPADTFHEYRECYYDLKGGLLICGTIMLFISIVTEAYIGVNMNGYCTMFHVFGYLFLMIASMTEMIIVKTKELILPNFGGGMWIAGGILTALCQGYLCFTWKAGGLIVITTFLCACIGSVLFIGFGISRINEVYRAFVDDDDDRSDYLNGSAGFIITGALLYVLHAILYSVSIDGKLIGITPAGEVEPTNVSNTTAYQQLSKHDIDADKNSVIVEDQQSSHVYPFELSLSPVIDFCKPHVDGFLILIVSARLGFCILFFSSGVLRYHPKASFDLKNGLIGFGGFLFFISVVTEATLCEYSRRAATFYLIGFPFFIFVSVPELLVENYDHNTFYEYYEGRVWLTSAFLTSLYQACVAYNLRSKGDFLVIMSLLAWLGSILYLVFGLLRVKEIADTYADVDHSGGFLIAGSVFYFLHACMFLIIAHGKMSTKDEPSPSVSSKEEPSDELALLRTESNPNEFKKKSEEDKHPIEV</sequence>
<keyword evidence="2" id="KW-0472">Membrane</keyword>
<dbReference type="EMBL" id="BLLK01000057">
    <property type="protein sequence ID" value="GFH56975.1"/>
    <property type="molecule type" value="Genomic_DNA"/>
</dbReference>
<keyword evidence="2" id="KW-1133">Transmembrane helix</keyword>
<feature type="transmembrane region" description="Helical" evidence="2">
    <location>
        <begin position="110"/>
        <end position="127"/>
    </location>
</feature>
<reference evidence="3 4" key="1">
    <citation type="journal article" date="2021" name="Sci. Rep.">
        <title>The genome of the diatom Chaetoceros tenuissimus carries an ancient integrated fragment of an extant virus.</title>
        <authorList>
            <person name="Hongo Y."/>
            <person name="Kimura K."/>
            <person name="Takaki Y."/>
            <person name="Yoshida Y."/>
            <person name="Baba S."/>
            <person name="Kobayashi G."/>
            <person name="Nagasaki K."/>
            <person name="Hano T."/>
            <person name="Tomaru Y."/>
        </authorList>
    </citation>
    <scope>NUCLEOTIDE SEQUENCE [LARGE SCALE GENOMIC DNA]</scope>
    <source>
        <strain evidence="3 4">NIES-3715</strain>
    </source>
</reference>
<name>A0AAD3HB15_9STRA</name>
<feature type="transmembrane region" description="Helical" evidence="2">
    <location>
        <begin position="399"/>
        <end position="418"/>
    </location>
</feature>
<dbReference type="AlphaFoldDB" id="A0AAD3HB15"/>
<feature type="transmembrane region" description="Helical" evidence="2">
    <location>
        <begin position="362"/>
        <end position="379"/>
    </location>
</feature>
<feature type="transmembrane region" description="Helical" evidence="2">
    <location>
        <begin position="425"/>
        <end position="442"/>
    </location>
</feature>
<dbReference type="Proteomes" id="UP001054902">
    <property type="component" value="Unassembled WGS sequence"/>
</dbReference>
<protein>
    <submittedName>
        <fullName evidence="3">Uncharacterized protein</fullName>
    </submittedName>
</protein>
<comment type="caution">
    <text evidence="3">The sequence shown here is derived from an EMBL/GenBank/DDBJ whole genome shotgun (WGS) entry which is preliminary data.</text>
</comment>
<gene>
    <name evidence="3" type="ORF">CTEN210_13451</name>
</gene>
<organism evidence="3 4">
    <name type="scientific">Chaetoceros tenuissimus</name>
    <dbReference type="NCBI Taxonomy" id="426638"/>
    <lineage>
        <taxon>Eukaryota</taxon>
        <taxon>Sar</taxon>
        <taxon>Stramenopiles</taxon>
        <taxon>Ochrophyta</taxon>
        <taxon>Bacillariophyta</taxon>
        <taxon>Coscinodiscophyceae</taxon>
        <taxon>Chaetocerotophycidae</taxon>
        <taxon>Chaetocerotales</taxon>
        <taxon>Chaetocerotaceae</taxon>
        <taxon>Chaetoceros</taxon>
    </lineage>
</organism>
<feature type="transmembrane region" description="Helical" evidence="2">
    <location>
        <begin position="462"/>
        <end position="482"/>
    </location>
</feature>
<feature type="region of interest" description="Disordered" evidence="1">
    <location>
        <begin position="488"/>
        <end position="531"/>
    </location>
</feature>
<keyword evidence="2" id="KW-0812">Transmembrane</keyword>
<evidence type="ECO:0000256" key="2">
    <source>
        <dbReference type="SAM" id="Phobius"/>
    </source>
</evidence>
<evidence type="ECO:0000313" key="4">
    <source>
        <dbReference type="Proteomes" id="UP001054902"/>
    </source>
</evidence>
<feature type="transmembrane region" description="Helical" evidence="2">
    <location>
        <begin position="78"/>
        <end position="98"/>
    </location>
</feature>
<proteinExistence type="predicted"/>
<feature type="transmembrane region" description="Helical" evidence="2">
    <location>
        <begin position="302"/>
        <end position="325"/>
    </location>
</feature>
<evidence type="ECO:0000313" key="3">
    <source>
        <dbReference type="EMBL" id="GFH56975.1"/>
    </source>
</evidence>
<feature type="transmembrane region" description="Helical" evidence="2">
    <location>
        <begin position="139"/>
        <end position="158"/>
    </location>
</feature>
<accession>A0AAD3HB15</accession>
<feature type="transmembrane region" description="Helical" evidence="2">
    <location>
        <begin position="337"/>
        <end position="355"/>
    </location>
</feature>
<feature type="transmembrane region" description="Helical" evidence="2">
    <location>
        <begin position="18"/>
        <end position="40"/>
    </location>
</feature>
<evidence type="ECO:0000256" key="1">
    <source>
        <dbReference type="SAM" id="MobiDB-lite"/>
    </source>
</evidence>
<keyword evidence="4" id="KW-1185">Reference proteome</keyword>